<dbReference type="EMBL" id="FLQS01000022">
    <property type="protein sequence ID" value="SBS75996.1"/>
    <property type="molecule type" value="Genomic_DNA"/>
</dbReference>
<gene>
    <name evidence="1" type="ORF">MHPYR_290072</name>
</gene>
<accession>A0A1Y5PBA8</accession>
<sequence>MGDQSHNRDGHVNKFSNFLNTVANTHYREFRVILSRAPDR</sequence>
<reference evidence="1" key="1">
    <citation type="submission" date="2016-03" db="EMBL/GenBank/DDBJ databases">
        <authorList>
            <person name="Ploux O."/>
        </authorList>
    </citation>
    <scope>NUCLEOTIDE SEQUENCE</scope>
    <source>
        <strain evidence="1">UC10</strain>
    </source>
</reference>
<dbReference type="AlphaFoldDB" id="A0A1Y5PBA8"/>
<evidence type="ECO:0000313" key="1">
    <source>
        <dbReference type="EMBL" id="SBS75996.1"/>
    </source>
</evidence>
<organism evidence="1">
    <name type="scientific">uncultured Mycobacterium sp</name>
    <dbReference type="NCBI Taxonomy" id="171292"/>
    <lineage>
        <taxon>Bacteria</taxon>
        <taxon>Bacillati</taxon>
        <taxon>Actinomycetota</taxon>
        <taxon>Actinomycetes</taxon>
        <taxon>Mycobacteriales</taxon>
        <taxon>Mycobacteriaceae</taxon>
        <taxon>Mycobacterium</taxon>
        <taxon>environmental samples</taxon>
    </lineage>
</organism>
<name>A0A1Y5PBA8_9MYCO</name>
<proteinExistence type="predicted"/>
<protein>
    <submittedName>
        <fullName evidence="1">Uncharacterized protein</fullName>
    </submittedName>
</protein>